<accession>A0A2V1K868</accession>
<dbReference type="InterPro" id="IPR002716">
    <property type="entry name" value="PIN_dom"/>
</dbReference>
<name>A0A2V1K868_9ACTO</name>
<dbReference type="InterPro" id="IPR022907">
    <property type="entry name" value="VapC_family"/>
</dbReference>
<keyword evidence="4 6" id="KW-0378">Hydrolase</keyword>
<gene>
    <name evidence="6" type="primary">vapC</name>
    <name evidence="8" type="ORF">DD236_06685</name>
</gene>
<dbReference type="GO" id="GO:0090729">
    <property type="term" value="F:toxin activity"/>
    <property type="evidence" value="ECO:0007669"/>
    <property type="project" value="UniProtKB-KW"/>
</dbReference>
<dbReference type="OrthoDB" id="1525146at2"/>
<dbReference type="Pfam" id="PF01850">
    <property type="entry name" value="PIN"/>
    <property type="match status" value="1"/>
</dbReference>
<dbReference type="HAMAP" id="MF_00265">
    <property type="entry name" value="VapC_Nob1"/>
    <property type="match status" value="1"/>
</dbReference>
<dbReference type="CDD" id="cd09874">
    <property type="entry name" value="PIN_MT3492-like"/>
    <property type="match status" value="1"/>
</dbReference>
<dbReference type="GO" id="GO:0000287">
    <property type="term" value="F:magnesium ion binding"/>
    <property type="evidence" value="ECO:0007669"/>
    <property type="project" value="UniProtKB-UniRule"/>
</dbReference>
<keyword evidence="5 6" id="KW-0460">Magnesium</keyword>
<feature type="domain" description="PIN" evidence="7">
    <location>
        <begin position="5"/>
        <end position="121"/>
    </location>
</feature>
<dbReference type="InterPro" id="IPR029060">
    <property type="entry name" value="PIN-like_dom_sf"/>
</dbReference>
<keyword evidence="1 6" id="KW-1277">Toxin-antitoxin system</keyword>
<evidence type="ECO:0000313" key="8">
    <source>
        <dbReference type="EMBL" id="PWF26531.1"/>
    </source>
</evidence>
<keyword evidence="2 6" id="KW-0540">Nuclease</keyword>
<organism evidence="8 9">
    <name type="scientific">Ancrocorticia populi</name>
    <dbReference type="NCBI Taxonomy" id="2175228"/>
    <lineage>
        <taxon>Bacteria</taxon>
        <taxon>Bacillati</taxon>
        <taxon>Actinomycetota</taxon>
        <taxon>Actinomycetes</taxon>
        <taxon>Actinomycetales</taxon>
        <taxon>Actinomycetaceae</taxon>
        <taxon>Ancrocorticia</taxon>
    </lineage>
</organism>
<evidence type="ECO:0000256" key="3">
    <source>
        <dbReference type="ARBA" id="ARBA00022723"/>
    </source>
</evidence>
<evidence type="ECO:0000256" key="2">
    <source>
        <dbReference type="ARBA" id="ARBA00022722"/>
    </source>
</evidence>
<dbReference type="Proteomes" id="UP000245283">
    <property type="component" value="Unassembled WGS sequence"/>
</dbReference>
<dbReference type="EC" id="3.1.-.-" evidence="6"/>
<dbReference type="RefSeq" id="WP_109093604.1">
    <property type="nucleotide sequence ID" value="NZ_QETB01000003.1"/>
</dbReference>
<protein>
    <recommendedName>
        <fullName evidence="6">Ribonuclease VapC</fullName>
        <shortName evidence="6">RNase VapC</shortName>
        <ecNumber evidence="6">3.1.-.-</ecNumber>
    </recommendedName>
    <alternativeName>
        <fullName evidence="6">Toxin VapC</fullName>
    </alternativeName>
</protein>
<proteinExistence type="inferred from homology"/>
<comment type="caution">
    <text evidence="8">The sequence shown here is derived from an EMBL/GenBank/DDBJ whole genome shotgun (WGS) entry which is preliminary data.</text>
</comment>
<dbReference type="EMBL" id="QETB01000003">
    <property type="protein sequence ID" value="PWF26531.1"/>
    <property type="molecule type" value="Genomic_DNA"/>
</dbReference>
<evidence type="ECO:0000313" key="9">
    <source>
        <dbReference type="Proteomes" id="UP000245283"/>
    </source>
</evidence>
<feature type="binding site" evidence="6">
    <location>
        <position position="94"/>
    </location>
    <ligand>
        <name>Mg(2+)</name>
        <dbReference type="ChEBI" id="CHEBI:18420"/>
    </ligand>
</feature>
<evidence type="ECO:0000256" key="4">
    <source>
        <dbReference type="ARBA" id="ARBA00022801"/>
    </source>
</evidence>
<dbReference type="SUPFAM" id="SSF88723">
    <property type="entry name" value="PIN domain-like"/>
    <property type="match status" value="1"/>
</dbReference>
<dbReference type="GO" id="GO:0016787">
    <property type="term" value="F:hydrolase activity"/>
    <property type="evidence" value="ECO:0007669"/>
    <property type="project" value="UniProtKB-KW"/>
</dbReference>
<reference evidence="9" key="1">
    <citation type="submission" date="2018-05" db="EMBL/GenBank/DDBJ databases">
        <authorList>
            <person name="Li Y."/>
        </authorList>
    </citation>
    <scope>NUCLEOTIDE SEQUENCE [LARGE SCALE GENOMIC DNA]</scope>
    <source>
        <strain evidence="9">sk1b4</strain>
    </source>
</reference>
<comment type="cofactor">
    <cofactor evidence="6">
        <name>Mg(2+)</name>
        <dbReference type="ChEBI" id="CHEBI:18420"/>
    </cofactor>
</comment>
<evidence type="ECO:0000256" key="6">
    <source>
        <dbReference type="HAMAP-Rule" id="MF_00265"/>
    </source>
</evidence>
<keyword evidence="9" id="KW-1185">Reference proteome</keyword>
<evidence type="ECO:0000256" key="1">
    <source>
        <dbReference type="ARBA" id="ARBA00022649"/>
    </source>
</evidence>
<feature type="binding site" evidence="6">
    <location>
        <position position="8"/>
    </location>
    <ligand>
        <name>Mg(2+)</name>
        <dbReference type="ChEBI" id="CHEBI:18420"/>
    </ligand>
</feature>
<dbReference type="AlphaFoldDB" id="A0A2V1K868"/>
<dbReference type="Gene3D" id="3.40.50.1010">
    <property type="entry name" value="5'-nuclease"/>
    <property type="match status" value="1"/>
</dbReference>
<evidence type="ECO:0000259" key="7">
    <source>
        <dbReference type="Pfam" id="PF01850"/>
    </source>
</evidence>
<sequence length="134" mass="14315">MSRLVYADTSALAKLLAEEAETLALRSWIAGIEDLVMVSSDLVRTELMRAIRKAHPAAAPSVRALLTTLVLVPISTDICDSAARLEPPTLRSLDAIHLATALVAGEDLEAMLTYDDRLAEASSRYGLKVVAPSA</sequence>
<keyword evidence="3 6" id="KW-0479">Metal-binding</keyword>
<comment type="function">
    <text evidence="6">Toxic component of a toxin-antitoxin (TA) system. An RNase.</text>
</comment>
<evidence type="ECO:0000256" key="5">
    <source>
        <dbReference type="ARBA" id="ARBA00022842"/>
    </source>
</evidence>
<dbReference type="GO" id="GO:0004540">
    <property type="term" value="F:RNA nuclease activity"/>
    <property type="evidence" value="ECO:0007669"/>
    <property type="project" value="InterPro"/>
</dbReference>
<comment type="similarity">
    <text evidence="6">Belongs to the PINc/VapC protein family.</text>
</comment>
<keyword evidence="6" id="KW-0800">Toxin</keyword>